<dbReference type="Proteomes" id="UP000188879">
    <property type="component" value="Unassembled WGS sequence"/>
</dbReference>
<organism evidence="5 6">
    <name type="scientific">Teichococcus deserti</name>
    <dbReference type="NCBI Taxonomy" id="1817963"/>
    <lineage>
        <taxon>Bacteria</taxon>
        <taxon>Pseudomonadati</taxon>
        <taxon>Pseudomonadota</taxon>
        <taxon>Alphaproteobacteria</taxon>
        <taxon>Acetobacterales</taxon>
        <taxon>Roseomonadaceae</taxon>
        <taxon>Roseomonas</taxon>
    </lineage>
</organism>
<dbReference type="GO" id="GO:0008757">
    <property type="term" value="F:S-adenosylmethionine-dependent methyltransferase activity"/>
    <property type="evidence" value="ECO:0007669"/>
    <property type="project" value="InterPro"/>
</dbReference>
<dbReference type="OrthoDB" id="9791837at2"/>
<keyword evidence="6" id="KW-1185">Reference proteome</keyword>
<evidence type="ECO:0000313" key="6">
    <source>
        <dbReference type="Proteomes" id="UP000188879"/>
    </source>
</evidence>
<evidence type="ECO:0000256" key="1">
    <source>
        <dbReference type="ARBA" id="ARBA00022603"/>
    </source>
</evidence>
<dbReference type="InterPro" id="IPR013216">
    <property type="entry name" value="Methyltransf_11"/>
</dbReference>
<evidence type="ECO:0000256" key="2">
    <source>
        <dbReference type="ARBA" id="ARBA00022679"/>
    </source>
</evidence>
<reference evidence="5 6" key="1">
    <citation type="submission" date="2016-10" db="EMBL/GenBank/DDBJ databases">
        <title>Draft Genome sequence of Roseomonas sp. strain M3.</title>
        <authorList>
            <person name="Subhash Y."/>
            <person name="Lee S."/>
        </authorList>
    </citation>
    <scope>NUCLEOTIDE SEQUENCE [LARGE SCALE GENOMIC DNA]</scope>
    <source>
        <strain evidence="5 6">M3</strain>
    </source>
</reference>
<comment type="caution">
    <text evidence="5">The sequence shown here is derived from an EMBL/GenBank/DDBJ whole genome shotgun (WGS) entry which is preliminary data.</text>
</comment>
<dbReference type="SUPFAM" id="SSF53335">
    <property type="entry name" value="S-adenosyl-L-methionine-dependent methyltransferases"/>
    <property type="match status" value="1"/>
</dbReference>
<dbReference type="PANTHER" id="PTHR43464:SF19">
    <property type="entry name" value="UBIQUINONE BIOSYNTHESIS O-METHYLTRANSFERASE, MITOCHONDRIAL"/>
    <property type="match status" value="1"/>
</dbReference>
<dbReference type="RefSeq" id="WP_076959316.1">
    <property type="nucleotide sequence ID" value="NZ_MLCO01000234.1"/>
</dbReference>
<sequence length="240" mass="26243">NIYDDAGFFAGYSQLARSRHGLDGAPEWPAIQALLPPLAGARVVDLGCGFGWFARWARARGAAEVLGIDLSDRMLARARALTDDPGIAWRQADLETLALPPARFELAYSALAFHYLVDFARLAGMVHQALAPGGRFVFTIEHPVYMASTRPGWVAREDGDRAWPVDHYAEEGPRSTDWLAPGVIKQHRRLSTTVNALLAAGFALTGLDEWAPTPAQLAAQPALRDEMDRPMMLLVSARRG</sequence>
<feature type="non-terminal residue" evidence="5">
    <location>
        <position position="1"/>
    </location>
</feature>
<name>A0A1V2GX76_9PROT</name>
<evidence type="ECO:0000259" key="4">
    <source>
        <dbReference type="Pfam" id="PF08241"/>
    </source>
</evidence>
<dbReference type="AlphaFoldDB" id="A0A1V2GX76"/>
<dbReference type="GO" id="GO:0032259">
    <property type="term" value="P:methylation"/>
    <property type="evidence" value="ECO:0007669"/>
    <property type="project" value="UniProtKB-KW"/>
</dbReference>
<accession>A0A1V2GX76</accession>
<dbReference type="Gene3D" id="3.40.50.150">
    <property type="entry name" value="Vaccinia Virus protein VP39"/>
    <property type="match status" value="1"/>
</dbReference>
<evidence type="ECO:0000313" key="5">
    <source>
        <dbReference type="EMBL" id="ONG48977.1"/>
    </source>
</evidence>
<keyword evidence="1 5" id="KW-0489">Methyltransferase</keyword>
<feature type="domain" description="Methyltransferase type 11" evidence="4">
    <location>
        <begin position="44"/>
        <end position="138"/>
    </location>
</feature>
<keyword evidence="3" id="KW-0949">S-adenosyl-L-methionine</keyword>
<dbReference type="Pfam" id="PF08241">
    <property type="entry name" value="Methyltransf_11"/>
    <property type="match status" value="1"/>
</dbReference>
<evidence type="ECO:0000256" key="3">
    <source>
        <dbReference type="ARBA" id="ARBA00022691"/>
    </source>
</evidence>
<dbReference type="PANTHER" id="PTHR43464">
    <property type="entry name" value="METHYLTRANSFERASE"/>
    <property type="match status" value="1"/>
</dbReference>
<dbReference type="CDD" id="cd02440">
    <property type="entry name" value="AdoMet_MTases"/>
    <property type="match status" value="1"/>
</dbReference>
<protein>
    <submittedName>
        <fullName evidence="5">SAM-dependent methyltransferase</fullName>
    </submittedName>
</protein>
<dbReference type="InterPro" id="IPR029063">
    <property type="entry name" value="SAM-dependent_MTases_sf"/>
</dbReference>
<gene>
    <name evidence="5" type="ORF">BKE38_21330</name>
</gene>
<dbReference type="EMBL" id="MLCO01000234">
    <property type="protein sequence ID" value="ONG48977.1"/>
    <property type="molecule type" value="Genomic_DNA"/>
</dbReference>
<keyword evidence="2 5" id="KW-0808">Transferase</keyword>
<proteinExistence type="predicted"/>